<dbReference type="EMBL" id="JAPZBR010000004">
    <property type="protein sequence ID" value="KAJ5354817.1"/>
    <property type="molecule type" value="Genomic_DNA"/>
</dbReference>
<name>A0A9W9R6Y3_PENBR</name>
<proteinExistence type="predicted"/>
<gene>
    <name evidence="1" type="ORF">N7541_005861</name>
</gene>
<evidence type="ECO:0000313" key="2">
    <source>
        <dbReference type="Proteomes" id="UP001148299"/>
    </source>
</evidence>
<protein>
    <submittedName>
        <fullName evidence="1">Uncharacterized protein</fullName>
    </submittedName>
</protein>
<organism evidence="1 2">
    <name type="scientific">Penicillium brevicompactum</name>
    <dbReference type="NCBI Taxonomy" id="5074"/>
    <lineage>
        <taxon>Eukaryota</taxon>
        <taxon>Fungi</taxon>
        <taxon>Dikarya</taxon>
        <taxon>Ascomycota</taxon>
        <taxon>Pezizomycotina</taxon>
        <taxon>Eurotiomycetes</taxon>
        <taxon>Eurotiomycetidae</taxon>
        <taxon>Eurotiales</taxon>
        <taxon>Aspergillaceae</taxon>
        <taxon>Penicillium</taxon>
    </lineage>
</organism>
<sequence length="75" mass="8647">MAKRGSLTNPLDVERLIDPVLEPKVELVHTAWKRLGAIFILQTYNKPGKFPPRSGGTRENAFQIMPKKERVNQRY</sequence>
<keyword evidence="2" id="KW-1185">Reference proteome</keyword>
<reference evidence="1" key="1">
    <citation type="submission" date="2022-12" db="EMBL/GenBank/DDBJ databases">
        <authorList>
            <person name="Petersen C."/>
        </authorList>
    </citation>
    <scope>NUCLEOTIDE SEQUENCE</scope>
    <source>
        <strain evidence="1">IBT 35675</strain>
    </source>
</reference>
<reference evidence="1" key="2">
    <citation type="journal article" date="2023" name="IMA Fungus">
        <title>Comparative genomic study of the Penicillium genus elucidates a diverse pangenome and 15 lateral gene transfer events.</title>
        <authorList>
            <person name="Petersen C."/>
            <person name="Sorensen T."/>
            <person name="Nielsen M.R."/>
            <person name="Sondergaard T.E."/>
            <person name="Sorensen J.L."/>
            <person name="Fitzpatrick D.A."/>
            <person name="Frisvad J.C."/>
            <person name="Nielsen K.L."/>
        </authorList>
    </citation>
    <scope>NUCLEOTIDE SEQUENCE</scope>
    <source>
        <strain evidence="1">IBT 35675</strain>
    </source>
</reference>
<accession>A0A9W9R6Y3</accession>
<dbReference type="AlphaFoldDB" id="A0A9W9R6Y3"/>
<evidence type="ECO:0000313" key="1">
    <source>
        <dbReference type="EMBL" id="KAJ5354817.1"/>
    </source>
</evidence>
<comment type="caution">
    <text evidence="1">The sequence shown here is derived from an EMBL/GenBank/DDBJ whole genome shotgun (WGS) entry which is preliminary data.</text>
</comment>
<dbReference type="Proteomes" id="UP001148299">
    <property type="component" value="Unassembled WGS sequence"/>
</dbReference>